<name>A0A2X4WZC9_SERPL</name>
<feature type="domain" description="HTH luxR-type" evidence="2">
    <location>
        <begin position="129"/>
        <end position="194"/>
    </location>
</feature>
<dbReference type="Pfam" id="PF00196">
    <property type="entry name" value="GerE"/>
    <property type="match status" value="1"/>
</dbReference>
<keyword evidence="1 3" id="KW-0238">DNA-binding</keyword>
<organism evidence="3 4">
    <name type="scientific">Serratia plymuthica</name>
    <dbReference type="NCBI Taxonomy" id="82996"/>
    <lineage>
        <taxon>Bacteria</taxon>
        <taxon>Pseudomonadati</taxon>
        <taxon>Pseudomonadota</taxon>
        <taxon>Gammaproteobacteria</taxon>
        <taxon>Enterobacterales</taxon>
        <taxon>Yersiniaceae</taxon>
        <taxon>Serratia</taxon>
    </lineage>
</organism>
<dbReference type="AlphaFoldDB" id="A0A2X4WZC9"/>
<dbReference type="SMART" id="SM00421">
    <property type="entry name" value="HTH_LUXR"/>
    <property type="match status" value="1"/>
</dbReference>
<accession>A0A2X4WZC9</accession>
<dbReference type="Gene3D" id="1.10.10.10">
    <property type="entry name" value="Winged helix-like DNA-binding domain superfamily/Winged helix DNA-binding domain"/>
    <property type="match status" value="1"/>
</dbReference>
<dbReference type="PROSITE" id="PS00622">
    <property type="entry name" value="HTH_LUXR_1"/>
    <property type="match status" value="1"/>
</dbReference>
<reference evidence="3 4" key="1">
    <citation type="submission" date="2018-06" db="EMBL/GenBank/DDBJ databases">
        <authorList>
            <consortium name="Pathogen Informatics"/>
            <person name="Doyle S."/>
        </authorList>
    </citation>
    <scope>NUCLEOTIDE SEQUENCE [LARGE SCALE GENOMIC DNA]</scope>
    <source>
        <strain evidence="3 4">NCTC12961</strain>
    </source>
</reference>
<dbReference type="PROSITE" id="PS50043">
    <property type="entry name" value="HTH_LUXR_2"/>
    <property type="match status" value="1"/>
</dbReference>
<evidence type="ECO:0000313" key="4">
    <source>
        <dbReference type="Proteomes" id="UP000248897"/>
    </source>
</evidence>
<dbReference type="InterPro" id="IPR036388">
    <property type="entry name" value="WH-like_DNA-bd_sf"/>
</dbReference>
<dbReference type="GO" id="GO:0003677">
    <property type="term" value="F:DNA binding"/>
    <property type="evidence" value="ECO:0007669"/>
    <property type="project" value="UniProtKB-KW"/>
</dbReference>
<dbReference type="GO" id="GO:0006355">
    <property type="term" value="P:regulation of DNA-templated transcription"/>
    <property type="evidence" value="ECO:0007669"/>
    <property type="project" value="InterPro"/>
</dbReference>
<dbReference type="SUPFAM" id="SSF46894">
    <property type="entry name" value="C-terminal effector domain of the bipartite response regulators"/>
    <property type="match status" value="1"/>
</dbReference>
<sequence>MGVNMLNILLMDSNFYQVSGLSFLILKQLKDEGLNEACFLLPSLESNRDIANIIFRDDMVTINVFDKKYIPRKNGTEQKDVDKITIHVPFWAKSQTLNDISRKISKILMIARADYNMIINKEESYWNFGLKKYAQLSDTENDVMILIGRGYNSTEISVILNRSKKTIGTHYRNASRKMGVANQAEFYRYASFIAKCQCDERNTFCL</sequence>
<dbReference type="CDD" id="cd06170">
    <property type="entry name" value="LuxR_C_like"/>
    <property type="match status" value="1"/>
</dbReference>
<proteinExistence type="predicted"/>
<dbReference type="InterPro" id="IPR000792">
    <property type="entry name" value="Tscrpt_reg_LuxR_C"/>
</dbReference>
<protein>
    <submittedName>
        <fullName evidence="3">DNA-binding transcriptional activator BglJ</fullName>
    </submittedName>
</protein>
<evidence type="ECO:0000313" key="3">
    <source>
        <dbReference type="EMBL" id="SQI32385.1"/>
    </source>
</evidence>
<dbReference type="RefSeq" id="WP_232246032.1">
    <property type="nucleotide sequence ID" value="NZ_CAMITG010000006.1"/>
</dbReference>
<dbReference type="PRINTS" id="PR00038">
    <property type="entry name" value="HTHLUXR"/>
</dbReference>
<evidence type="ECO:0000259" key="2">
    <source>
        <dbReference type="PROSITE" id="PS50043"/>
    </source>
</evidence>
<dbReference type="InterPro" id="IPR016032">
    <property type="entry name" value="Sig_transdc_resp-reg_C-effctor"/>
</dbReference>
<dbReference type="EMBL" id="LS483469">
    <property type="protein sequence ID" value="SQI32385.1"/>
    <property type="molecule type" value="Genomic_DNA"/>
</dbReference>
<evidence type="ECO:0000256" key="1">
    <source>
        <dbReference type="ARBA" id="ARBA00023125"/>
    </source>
</evidence>
<dbReference type="Proteomes" id="UP000248897">
    <property type="component" value="Chromosome 1"/>
</dbReference>
<gene>
    <name evidence="3" type="ORF">NCTC12961_01131</name>
</gene>